<evidence type="ECO:0000313" key="2">
    <source>
        <dbReference type="Proteomes" id="UP000789901"/>
    </source>
</evidence>
<comment type="caution">
    <text evidence="1">The sequence shown here is derived from an EMBL/GenBank/DDBJ whole genome shotgun (WGS) entry which is preliminary data.</text>
</comment>
<keyword evidence="2" id="KW-1185">Reference proteome</keyword>
<proteinExistence type="predicted"/>
<accession>A0ABN7VMD4</accession>
<name>A0ABN7VMD4_GIGMA</name>
<dbReference type="EMBL" id="CAJVQB010018042">
    <property type="protein sequence ID" value="CAG8786359.1"/>
    <property type="molecule type" value="Genomic_DNA"/>
</dbReference>
<organism evidence="1 2">
    <name type="scientific">Gigaspora margarita</name>
    <dbReference type="NCBI Taxonomy" id="4874"/>
    <lineage>
        <taxon>Eukaryota</taxon>
        <taxon>Fungi</taxon>
        <taxon>Fungi incertae sedis</taxon>
        <taxon>Mucoromycota</taxon>
        <taxon>Glomeromycotina</taxon>
        <taxon>Glomeromycetes</taxon>
        <taxon>Diversisporales</taxon>
        <taxon>Gigasporaceae</taxon>
        <taxon>Gigaspora</taxon>
    </lineage>
</organism>
<gene>
    <name evidence="1" type="ORF">GMARGA_LOCUS20504</name>
</gene>
<dbReference type="Proteomes" id="UP000789901">
    <property type="component" value="Unassembled WGS sequence"/>
</dbReference>
<sequence>MTLEPDLIITNTLSLAGDSGGTAYFYEDLCSVSLSGIISAASDGGLLAITPLEIILREADIELIINTVNPN</sequence>
<protein>
    <submittedName>
        <fullName evidence="1">5928_t:CDS:1</fullName>
    </submittedName>
</protein>
<evidence type="ECO:0000313" key="1">
    <source>
        <dbReference type="EMBL" id="CAG8786359.1"/>
    </source>
</evidence>
<reference evidence="1 2" key="1">
    <citation type="submission" date="2021-06" db="EMBL/GenBank/DDBJ databases">
        <authorList>
            <person name="Kallberg Y."/>
            <person name="Tangrot J."/>
            <person name="Rosling A."/>
        </authorList>
    </citation>
    <scope>NUCLEOTIDE SEQUENCE [LARGE SCALE GENOMIC DNA]</scope>
    <source>
        <strain evidence="1 2">120-4 pot B 10/14</strain>
    </source>
</reference>